<dbReference type="InterPro" id="IPR009072">
    <property type="entry name" value="Histone-fold"/>
</dbReference>
<gene>
    <name evidence="3" type="ORF">TTAC_LOCUS10728</name>
</gene>
<keyword evidence="1" id="KW-0238">DNA-binding</keyword>
<dbReference type="Proteomes" id="UP000274429">
    <property type="component" value="Unassembled WGS sequence"/>
</dbReference>
<evidence type="ECO:0000313" key="3">
    <source>
        <dbReference type="EMBL" id="VDM35708.1"/>
    </source>
</evidence>
<dbReference type="SUPFAM" id="SSF47113">
    <property type="entry name" value="Histone-fold"/>
    <property type="match status" value="1"/>
</dbReference>
<proteinExistence type="inferred from homology"/>
<keyword evidence="1" id="KW-0544">Nucleosome core</keyword>
<dbReference type="PRINTS" id="PR00620">
    <property type="entry name" value="HISTONEH2A"/>
</dbReference>
<evidence type="ECO:0000313" key="4">
    <source>
        <dbReference type="Proteomes" id="UP000274429"/>
    </source>
</evidence>
<dbReference type="PANTHER" id="PTHR23430">
    <property type="entry name" value="HISTONE H2A"/>
    <property type="match status" value="1"/>
</dbReference>
<dbReference type="WBParaSite" id="TTAC_0001074501-mRNA-1">
    <property type="protein sequence ID" value="TTAC_0001074501-mRNA-1"/>
    <property type="gene ID" value="TTAC_0001074501"/>
</dbReference>
<dbReference type="InterPro" id="IPR007125">
    <property type="entry name" value="H2A/H2B/H3"/>
</dbReference>
<dbReference type="AlphaFoldDB" id="A0A0R3XB18"/>
<evidence type="ECO:0000256" key="1">
    <source>
        <dbReference type="RuleBase" id="RU003767"/>
    </source>
</evidence>
<feature type="domain" description="Core Histone H2A/H2B/H3" evidence="2">
    <location>
        <begin position="13"/>
        <end position="86"/>
    </location>
</feature>
<evidence type="ECO:0000259" key="2">
    <source>
        <dbReference type="Pfam" id="PF00125"/>
    </source>
</evidence>
<comment type="subunit">
    <text evidence="1">The nucleosome is a histone octamer containing two molecules each of H2A, H2B, H3 and H4 assembled in one H3-H4 heterotetramer and two H2A-H2B heterodimers. The octamer wraps approximately 147 bp of DNA.</text>
</comment>
<dbReference type="GO" id="GO:0000786">
    <property type="term" value="C:nucleosome"/>
    <property type="evidence" value="ECO:0007669"/>
    <property type="project" value="UniProtKB-KW"/>
</dbReference>
<comment type="similarity">
    <text evidence="1">Belongs to the histone H2A family.</text>
</comment>
<reference evidence="3 4" key="2">
    <citation type="submission" date="2018-11" db="EMBL/GenBank/DDBJ databases">
        <authorList>
            <consortium name="Pathogen Informatics"/>
        </authorList>
    </citation>
    <scope>NUCLEOTIDE SEQUENCE [LARGE SCALE GENOMIC DNA]</scope>
</reference>
<dbReference type="Gene3D" id="1.10.20.10">
    <property type="entry name" value="Histone, subunit A"/>
    <property type="match status" value="1"/>
</dbReference>
<keyword evidence="1" id="KW-0158">Chromosome</keyword>
<dbReference type="SMART" id="SM00414">
    <property type="entry name" value="H2A"/>
    <property type="match status" value="1"/>
</dbReference>
<organism evidence="5">
    <name type="scientific">Hydatigena taeniaeformis</name>
    <name type="common">Feline tapeworm</name>
    <name type="synonym">Taenia taeniaeformis</name>
    <dbReference type="NCBI Taxonomy" id="6205"/>
    <lineage>
        <taxon>Eukaryota</taxon>
        <taxon>Metazoa</taxon>
        <taxon>Spiralia</taxon>
        <taxon>Lophotrochozoa</taxon>
        <taxon>Platyhelminthes</taxon>
        <taxon>Cestoda</taxon>
        <taxon>Eucestoda</taxon>
        <taxon>Cyclophyllidea</taxon>
        <taxon>Taeniidae</taxon>
        <taxon>Hydatigera</taxon>
    </lineage>
</organism>
<reference evidence="5" key="1">
    <citation type="submission" date="2017-02" db="UniProtKB">
        <authorList>
            <consortium name="WormBaseParasite"/>
        </authorList>
    </citation>
    <scope>IDENTIFICATION</scope>
</reference>
<dbReference type="STRING" id="6205.A0A0R3XB18"/>
<dbReference type="CDD" id="cd00074">
    <property type="entry name" value="HFD_H2A"/>
    <property type="match status" value="1"/>
</dbReference>
<dbReference type="GO" id="GO:0046982">
    <property type="term" value="F:protein heterodimerization activity"/>
    <property type="evidence" value="ECO:0007669"/>
    <property type="project" value="InterPro"/>
</dbReference>
<dbReference type="Pfam" id="PF00125">
    <property type="entry name" value="Histone"/>
    <property type="match status" value="1"/>
</dbReference>
<dbReference type="EMBL" id="UYWX01022139">
    <property type="protein sequence ID" value="VDM35708.1"/>
    <property type="molecule type" value="Genomic_DNA"/>
</dbReference>
<name>A0A0R3XB18_HYDTA</name>
<protein>
    <recommendedName>
        <fullName evidence="1">Histone H2A</fullName>
    </recommendedName>
</protein>
<accession>A0A0R3XB18</accession>
<keyword evidence="4" id="KW-1185">Reference proteome</keyword>
<sequence length="127" mass="13806">MDGRTHFSSVKATTRAELLGFSFYVDRVHRMLLRGNCAHCVSDIAPVCLAAVLEYLVAELLGVASGVAVDIERACMFPRHLHMVICEDEELNNFAANMTTPPISMGAVWGGAAGHEDGEVHRHQEVG</sequence>
<evidence type="ECO:0000313" key="5">
    <source>
        <dbReference type="WBParaSite" id="TTAC_0001074501-mRNA-1"/>
    </source>
</evidence>
<dbReference type="GO" id="GO:0003677">
    <property type="term" value="F:DNA binding"/>
    <property type="evidence" value="ECO:0007669"/>
    <property type="project" value="UniProtKB-KW"/>
</dbReference>
<dbReference type="InterPro" id="IPR002119">
    <property type="entry name" value="Histone_H2A"/>
</dbReference>
<dbReference type="GO" id="GO:0030527">
    <property type="term" value="F:structural constituent of chromatin"/>
    <property type="evidence" value="ECO:0007669"/>
    <property type="project" value="InterPro"/>
</dbReference>
<comment type="subcellular location">
    <subcellularLocation>
        <location evidence="1">Nucleus</location>
    </subcellularLocation>
</comment>
<dbReference type="GO" id="GO:0005634">
    <property type="term" value="C:nucleus"/>
    <property type="evidence" value="ECO:0007669"/>
    <property type="project" value="UniProtKB-SubCell"/>
</dbReference>
<keyword evidence="1" id="KW-0539">Nucleus</keyword>